<reference evidence="1 2" key="1">
    <citation type="journal article" date="2024" name="Fungal Genet. Biol.">
        <title>The porcine skin microbiome exhibits broad fungal antagonism.</title>
        <authorList>
            <person name="De La Cruz K.F."/>
            <person name="Townsend E.C."/>
            <person name="Alex Cheong J.Z."/>
            <person name="Salamzade R."/>
            <person name="Liu A."/>
            <person name="Sandstrom S."/>
            <person name="Davila E."/>
            <person name="Huang L."/>
            <person name="Xu K.H."/>
            <person name="Wu S.Y."/>
            <person name="Meudt J.J."/>
            <person name="Shanmuganayagam D."/>
            <person name="Gibson A.L.F."/>
            <person name="Kalan L.R."/>
        </authorList>
    </citation>
    <scope>NUCLEOTIDE SEQUENCE [LARGE SCALE GENOMIC DNA]</scope>
    <source>
        <strain evidence="1 2">LK2569</strain>
    </source>
</reference>
<accession>A0ABV3UVE0</accession>
<keyword evidence="2" id="KW-1185">Reference proteome</keyword>
<comment type="caution">
    <text evidence="1">The sequence shown here is derived from an EMBL/GenBank/DDBJ whole genome shotgun (WGS) entry which is preliminary data.</text>
</comment>
<organism evidence="1 2">
    <name type="scientific">Corynebacterium xerosis</name>
    <dbReference type="NCBI Taxonomy" id="1725"/>
    <lineage>
        <taxon>Bacteria</taxon>
        <taxon>Bacillati</taxon>
        <taxon>Actinomycetota</taxon>
        <taxon>Actinomycetes</taxon>
        <taxon>Mycobacteriales</taxon>
        <taxon>Corynebacteriaceae</taxon>
        <taxon>Corynebacterium</taxon>
    </lineage>
</organism>
<name>A0ABV3UVE0_9CORY</name>
<evidence type="ECO:0000313" key="1">
    <source>
        <dbReference type="EMBL" id="MEX3529168.1"/>
    </source>
</evidence>
<dbReference type="RefSeq" id="WP_368522702.1">
    <property type="nucleotide sequence ID" value="NZ_JAYWMA010000009.1"/>
</dbReference>
<dbReference type="Proteomes" id="UP001558353">
    <property type="component" value="Unassembled WGS sequence"/>
</dbReference>
<evidence type="ECO:0008006" key="3">
    <source>
        <dbReference type="Google" id="ProtNLM"/>
    </source>
</evidence>
<sequence length="411" mass="44233">MTTHDFYRSLGLDPSTPSPQIAADLDRRLAAPGLDATQYDELMTARHILGDPAKRATYDQALSDPATSLSTSDLYRLARSTTGQPQTAPAFGQQESWAVAPPAPAPANASQSFGDKASGLWAKIQNTFRTHPGPAIGGTAVAAVVVVGLIIAGAAAVGGDSTPGADTDTIASGDSEDNGGMSLEDQIVAGVKEDVEKREKGYEKDREDFKKHTFLKPGETVRFTRGQVTKNPSGASVRDVYAEWDVVVDNPRIVHKFVTNAPSLPFEHEMAMICYDESFDYAFGEDQLHAHESLTPRPIYDGDRIGKPESIPVRIPLGFNGDLYETRNPNGDVVTQDGEGETLAIEEDSLEVQRGGSYKKSFCLRLPESEEEDLPDGITGIVVQPDLTGKDDAKVQADKLSKGDGWRLDVA</sequence>
<dbReference type="EMBL" id="JAYWMA010000009">
    <property type="protein sequence ID" value="MEX3529168.1"/>
    <property type="molecule type" value="Genomic_DNA"/>
</dbReference>
<gene>
    <name evidence="1" type="ORF">VVR64_08885</name>
</gene>
<evidence type="ECO:0000313" key="2">
    <source>
        <dbReference type="Proteomes" id="UP001558353"/>
    </source>
</evidence>
<protein>
    <recommendedName>
        <fullName evidence="3">J domain-containing protein</fullName>
    </recommendedName>
</protein>
<proteinExistence type="predicted"/>